<dbReference type="Pfam" id="PF07729">
    <property type="entry name" value="FCD"/>
    <property type="match status" value="1"/>
</dbReference>
<evidence type="ECO:0000313" key="5">
    <source>
        <dbReference type="EMBL" id="APC49386.1"/>
    </source>
</evidence>
<evidence type="ECO:0000256" key="1">
    <source>
        <dbReference type="ARBA" id="ARBA00023015"/>
    </source>
</evidence>
<dbReference type="InterPro" id="IPR008920">
    <property type="entry name" value="TF_FadR/GntR_C"/>
</dbReference>
<evidence type="ECO:0000313" key="6">
    <source>
        <dbReference type="Proteomes" id="UP000182945"/>
    </source>
</evidence>
<dbReference type="InterPro" id="IPR011711">
    <property type="entry name" value="GntR_C"/>
</dbReference>
<dbReference type="KEGG" id="vhl:BME96_14820"/>
<reference evidence="5 6" key="1">
    <citation type="submission" date="2016-11" db="EMBL/GenBank/DDBJ databases">
        <title>Complete genome sequencing of Virgibacillus halodenitrificans PDB-F2.</title>
        <authorList>
            <person name="Sun Z."/>
            <person name="Zhou Y."/>
            <person name="Li H."/>
        </authorList>
    </citation>
    <scope>NUCLEOTIDE SEQUENCE [LARGE SCALE GENOMIC DNA]</scope>
    <source>
        <strain evidence="5 6">PDB-F2</strain>
    </source>
</reference>
<dbReference type="SMART" id="SM00345">
    <property type="entry name" value="HTH_GNTR"/>
    <property type="match status" value="1"/>
</dbReference>
<proteinExistence type="predicted"/>
<dbReference type="Pfam" id="PF00392">
    <property type="entry name" value="GntR"/>
    <property type="match status" value="1"/>
</dbReference>
<dbReference type="GO" id="GO:0003700">
    <property type="term" value="F:DNA-binding transcription factor activity"/>
    <property type="evidence" value="ECO:0007669"/>
    <property type="project" value="InterPro"/>
</dbReference>
<name>A0AAC9J0M0_VIRHA</name>
<dbReference type="PROSITE" id="PS50949">
    <property type="entry name" value="HTH_GNTR"/>
    <property type="match status" value="1"/>
</dbReference>
<sequence>MEYKPIKAKKIYEEVADTILNWIKTGDLNPGDKLASVSQLAKNFEVSQSVIREALSGLRAMGLLTMRQGEGTYVTEYDASKFYLPVTTAFLMKKEDVKELFEVRRILEAGAAASAADNHEEEDIRNLEQILKDMEAAIGDGELGERADFNFHLAIVHASHNAMLVNLLSSVSEIMVETILETRKLLLYTEGRDEQLLAEHQLIYDAIKAGDAVQAREYMLNHLVGVEQLLFKYL</sequence>
<dbReference type="PANTHER" id="PTHR43537:SF5">
    <property type="entry name" value="UXU OPERON TRANSCRIPTIONAL REGULATOR"/>
    <property type="match status" value="1"/>
</dbReference>
<accession>A0AAC9J0M0</accession>
<evidence type="ECO:0000256" key="2">
    <source>
        <dbReference type="ARBA" id="ARBA00023125"/>
    </source>
</evidence>
<dbReference type="Proteomes" id="UP000182945">
    <property type="component" value="Chromosome"/>
</dbReference>
<dbReference type="AlphaFoldDB" id="A0AAC9J0M0"/>
<dbReference type="SMART" id="SM00895">
    <property type="entry name" value="FCD"/>
    <property type="match status" value="1"/>
</dbReference>
<dbReference type="SUPFAM" id="SSF46785">
    <property type="entry name" value="Winged helix' DNA-binding domain"/>
    <property type="match status" value="1"/>
</dbReference>
<organism evidence="5 6">
    <name type="scientific">Virgibacillus halodenitrificans</name>
    <name type="common">Bacillus halodenitrificans</name>
    <dbReference type="NCBI Taxonomy" id="1482"/>
    <lineage>
        <taxon>Bacteria</taxon>
        <taxon>Bacillati</taxon>
        <taxon>Bacillota</taxon>
        <taxon>Bacilli</taxon>
        <taxon>Bacillales</taxon>
        <taxon>Bacillaceae</taxon>
        <taxon>Virgibacillus</taxon>
    </lineage>
</organism>
<keyword evidence="3" id="KW-0804">Transcription</keyword>
<dbReference type="EMBL" id="CP017962">
    <property type="protein sequence ID" value="APC49386.1"/>
    <property type="molecule type" value="Genomic_DNA"/>
</dbReference>
<dbReference type="InterPro" id="IPR036388">
    <property type="entry name" value="WH-like_DNA-bd_sf"/>
</dbReference>
<evidence type="ECO:0000256" key="3">
    <source>
        <dbReference type="ARBA" id="ARBA00023163"/>
    </source>
</evidence>
<keyword evidence="1" id="KW-0805">Transcription regulation</keyword>
<protein>
    <submittedName>
        <fullName evidence="5">GntR family transcriptional regulator</fullName>
    </submittedName>
</protein>
<gene>
    <name evidence="5" type="ORF">BME96_14820</name>
</gene>
<keyword evidence="2" id="KW-0238">DNA-binding</keyword>
<dbReference type="Gene3D" id="1.10.10.10">
    <property type="entry name" value="Winged helix-like DNA-binding domain superfamily/Winged helix DNA-binding domain"/>
    <property type="match status" value="1"/>
</dbReference>
<dbReference type="InterPro" id="IPR000524">
    <property type="entry name" value="Tscrpt_reg_HTH_GntR"/>
</dbReference>
<dbReference type="InterPro" id="IPR036390">
    <property type="entry name" value="WH_DNA-bd_sf"/>
</dbReference>
<feature type="domain" description="HTH gntR-type" evidence="4">
    <location>
        <begin position="9"/>
        <end position="77"/>
    </location>
</feature>
<dbReference type="CDD" id="cd07377">
    <property type="entry name" value="WHTH_GntR"/>
    <property type="match status" value="1"/>
</dbReference>
<dbReference type="SUPFAM" id="SSF48008">
    <property type="entry name" value="GntR ligand-binding domain-like"/>
    <property type="match status" value="1"/>
</dbReference>
<dbReference type="RefSeq" id="WP_071649448.1">
    <property type="nucleotide sequence ID" value="NZ_CP017962.1"/>
</dbReference>
<dbReference type="Gene3D" id="1.20.120.530">
    <property type="entry name" value="GntR ligand-binding domain-like"/>
    <property type="match status" value="1"/>
</dbReference>
<dbReference type="PANTHER" id="PTHR43537">
    <property type="entry name" value="TRANSCRIPTIONAL REGULATOR, GNTR FAMILY"/>
    <property type="match status" value="1"/>
</dbReference>
<evidence type="ECO:0000259" key="4">
    <source>
        <dbReference type="PROSITE" id="PS50949"/>
    </source>
</evidence>
<dbReference type="GO" id="GO:0003677">
    <property type="term" value="F:DNA binding"/>
    <property type="evidence" value="ECO:0007669"/>
    <property type="project" value="UniProtKB-KW"/>
</dbReference>
<dbReference type="GeneID" id="71515682"/>